<feature type="transmembrane region" description="Helical" evidence="1">
    <location>
        <begin position="12"/>
        <end position="32"/>
    </location>
</feature>
<evidence type="ECO:0000313" key="3">
    <source>
        <dbReference type="Proteomes" id="UP000198935"/>
    </source>
</evidence>
<keyword evidence="1" id="KW-0812">Transmembrane</keyword>
<accession>A0A1H3PKT1</accession>
<sequence>MQWGGSIVMGKKTCWAVIIITIAVNVVMLQWTVEAFLGREHEDVLIYSGIAIVMAFIAFITYKQWKKIEYSSSK</sequence>
<dbReference type="AlphaFoldDB" id="A0A1H3PKT1"/>
<protein>
    <submittedName>
        <fullName evidence="2">Uncharacterized protein</fullName>
    </submittedName>
</protein>
<evidence type="ECO:0000313" key="2">
    <source>
        <dbReference type="EMBL" id="SDZ01578.1"/>
    </source>
</evidence>
<dbReference type="EMBL" id="FNPI01000005">
    <property type="protein sequence ID" value="SDZ01578.1"/>
    <property type="molecule type" value="Genomic_DNA"/>
</dbReference>
<feature type="transmembrane region" description="Helical" evidence="1">
    <location>
        <begin position="44"/>
        <end position="62"/>
    </location>
</feature>
<dbReference type="STRING" id="1503961.SAMN05421736_10589"/>
<gene>
    <name evidence="2" type="ORF">SAMN05421736_10589</name>
</gene>
<proteinExistence type="predicted"/>
<evidence type="ECO:0000256" key="1">
    <source>
        <dbReference type="SAM" id="Phobius"/>
    </source>
</evidence>
<organism evidence="2 3">
    <name type="scientific">Evansella caseinilytica</name>
    <dbReference type="NCBI Taxonomy" id="1503961"/>
    <lineage>
        <taxon>Bacteria</taxon>
        <taxon>Bacillati</taxon>
        <taxon>Bacillota</taxon>
        <taxon>Bacilli</taxon>
        <taxon>Bacillales</taxon>
        <taxon>Bacillaceae</taxon>
        <taxon>Evansella</taxon>
    </lineage>
</organism>
<reference evidence="3" key="1">
    <citation type="submission" date="2016-10" db="EMBL/GenBank/DDBJ databases">
        <authorList>
            <person name="Varghese N."/>
            <person name="Submissions S."/>
        </authorList>
    </citation>
    <scope>NUCLEOTIDE SEQUENCE [LARGE SCALE GENOMIC DNA]</scope>
    <source>
        <strain evidence="3">SP</strain>
    </source>
</reference>
<keyword evidence="3" id="KW-1185">Reference proteome</keyword>
<keyword evidence="1" id="KW-0472">Membrane</keyword>
<keyword evidence="1" id="KW-1133">Transmembrane helix</keyword>
<name>A0A1H3PKT1_9BACI</name>
<dbReference type="Proteomes" id="UP000198935">
    <property type="component" value="Unassembled WGS sequence"/>
</dbReference>